<name>U9UFQ1_RHIID</name>
<reference evidence="1" key="1">
    <citation type="submission" date="2013-07" db="EMBL/GenBank/DDBJ databases">
        <title>The genome of an arbuscular mycorrhizal fungus provides insights into the evolution of the oldest plant symbiosis.</title>
        <authorList>
            <consortium name="DOE Joint Genome Institute"/>
            <person name="Tisserant E."/>
            <person name="Malbreil M."/>
            <person name="Kuo A."/>
            <person name="Kohler A."/>
            <person name="Symeonidi A."/>
            <person name="Balestrini R."/>
            <person name="Charron P."/>
            <person name="Duensing N."/>
            <person name="Frei-dit-Frey N."/>
            <person name="Gianinazzi-Pearson V."/>
            <person name="Gilbert B."/>
            <person name="Handa Y."/>
            <person name="Hijri M."/>
            <person name="Kaul R."/>
            <person name="Kawaguchi M."/>
            <person name="Krajinski F."/>
            <person name="Lammers P."/>
            <person name="Lapierre D."/>
            <person name="Masclaux F.G."/>
            <person name="Murat C."/>
            <person name="Morin E."/>
            <person name="Ndikumana S."/>
            <person name="Pagni M."/>
            <person name="Petitpierre D."/>
            <person name="Requena N."/>
            <person name="Rosikiewicz P."/>
            <person name="Riley R."/>
            <person name="Saito K."/>
            <person name="San Clemente H."/>
            <person name="Shapiro H."/>
            <person name="van Tuinen D."/>
            <person name="Becard G."/>
            <person name="Bonfante P."/>
            <person name="Paszkowski U."/>
            <person name="Shachar-Hill Y."/>
            <person name="Young J.P."/>
            <person name="Sanders I.R."/>
            <person name="Henrissat B."/>
            <person name="Rensing S.A."/>
            <person name="Grigoriev I.V."/>
            <person name="Corradi N."/>
            <person name="Roux C."/>
            <person name="Martin F."/>
        </authorList>
    </citation>
    <scope>NUCLEOTIDE SEQUENCE</scope>
    <source>
        <strain evidence="1">DAOM 197198</strain>
    </source>
</reference>
<evidence type="ECO:0000313" key="1">
    <source>
        <dbReference type="EMBL" id="ESA19215.1"/>
    </source>
</evidence>
<gene>
    <name evidence="1" type="ORF">GLOINDRAFT_19825</name>
</gene>
<dbReference type="EMBL" id="KI278456">
    <property type="protein sequence ID" value="ESA19215.1"/>
    <property type="molecule type" value="Genomic_DNA"/>
</dbReference>
<protein>
    <submittedName>
        <fullName evidence="1">Uncharacterized protein</fullName>
    </submittedName>
</protein>
<dbReference type="AlphaFoldDB" id="U9UFQ1"/>
<sequence>MASSATKLSLENIKALFNLMDDERLATYKYVKQLQNNFKNELTELRVFKDNFQNLIALLYELIKDFMEKIEKSSHKQQAIINTPNKVLEIPDFQLTEMKIFEEPKYQSLAVPPSSLNKALNTEFNFKEFKETEPKQESGCFANRQQQMKKFLEKKSNLLQKIKASMQRTKSF</sequence>
<dbReference type="HOGENOM" id="CLU_1556073_0_0_1"/>
<accession>U9UFQ1</accession>
<proteinExistence type="predicted"/>
<organism evidence="1">
    <name type="scientific">Rhizophagus irregularis (strain DAOM 181602 / DAOM 197198 / MUCL 43194)</name>
    <name type="common">Arbuscular mycorrhizal fungus</name>
    <name type="synonym">Glomus intraradices</name>
    <dbReference type="NCBI Taxonomy" id="747089"/>
    <lineage>
        <taxon>Eukaryota</taxon>
        <taxon>Fungi</taxon>
        <taxon>Fungi incertae sedis</taxon>
        <taxon>Mucoromycota</taxon>
        <taxon>Glomeromycotina</taxon>
        <taxon>Glomeromycetes</taxon>
        <taxon>Glomerales</taxon>
        <taxon>Glomeraceae</taxon>
        <taxon>Rhizophagus</taxon>
    </lineage>
</organism>